<name>E4Z3K9_OIKDI</name>
<evidence type="ECO:0000313" key="1">
    <source>
        <dbReference type="EMBL" id="CBY42287.1"/>
    </source>
</evidence>
<organism evidence="1">
    <name type="scientific">Oikopleura dioica</name>
    <name type="common">Tunicate</name>
    <dbReference type="NCBI Taxonomy" id="34765"/>
    <lineage>
        <taxon>Eukaryota</taxon>
        <taxon>Metazoa</taxon>
        <taxon>Chordata</taxon>
        <taxon>Tunicata</taxon>
        <taxon>Appendicularia</taxon>
        <taxon>Copelata</taxon>
        <taxon>Oikopleuridae</taxon>
        <taxon>Oikopleura</taxon>
    </lineage>
</organism>
<sequence>MLSDDSEDLDMTSFFLFSSMLQKDCTTNTDNQFQSMLPLLLMSDDSSNATSSNLMLMMMMQTMGSSPLGMDSILPYMLLLDDDADDSDSLLMMVLLNSMTGGMNSAQGFDNNFNMLLPLLLMSDDSASSDGIDTNLFVLMMAMQSQAPGSAFGTDLMLPLLLMDDSSDNETLMFFMMMSSGKTRCEPELTVFDPTTVLM</sequence>
<protein>
    <submittedName>
        <fullName evidence="1">Uncharacterized protein</fullName>
    </submittedName>
</protein>
<dbReference type="Proteomes" id="UP000011014">
    <property type="component" value="Unassembled WGS sequence"/>
</dbReference>
<dbReference type="EMBL" id="FN657015">
    <property type="protein sequence ID" value="CBY42287.1"/>
    <property type="molecule type" value="Genomic_DNA"/>
</dbReference>
<reference evidence="1" key="1">
    <citation type="journal article" date="2010" name="Science">
        <title>Plasticity of animal genome architecture unmasked by rapid evolution of a pelagic tunicate.</title>
        <authorList>
            <person name="Denoeud F."/>
            <person name="Henriet S."/>
            <person name="Mungpakdee S."/>
            <person name="Aury J.M."/>
            <person name="Da Silva C."/>
            <person name="Brinkmann H."/>
            <person name="Mikhaleva J."/>
            <person name="Olsen L.C."/>
            <person name="Jubin C."/>
            <person name="Canestro C."/>
            <person name="Bouquet J.M."/>
            <person name="Danks G."/>
            <person name="Poulain J."/>
            <person name="Campsteijn C."/>
            <person name="Adamski M."/>
            <person name="Cross I."/>
            <person name="Yadetie F."/>
            <person name="Muffato M."/>
            <person name="Louis A."/>
            <person name="Butcher S."/>
            <person name="Tsagkogeorga G."/>
            <person name="Konrad A."/>
            <person name="Singh S."/>
            <person name="Jensen M.F."/>
            <person name="Cong E.H."/>
            <person name="Eikeseth-Otteraa H."/>
            <person name="Noel B."/>
            <person name="Anthouard V."/>
            <person name="Porcel B.M."/>
            <person name="Kachouri-Lafond R."/>
            <person name="Nishino A."/>
            <person name="Ugolini M."/>
            <person name="Chourrout P."/>
            <person name="Nishida H."/>
            <person name="Aasland R."/>
            <person name="Huzurbazar S."/>
            <person name="Westhof E."/>
            <person name="Delsuc F."/>
            <person name="Lehrach H."/>
            <person name="Reinhardt R."/>
            <person name="Weissenbach J."/>
            <person name="Roy S.W."/>
            <person name="Artiguenave F."/>
            <person name="Postlethwait J.H."/>
            <person name="Manak J.R."/>
            <person name="Thompson E.M."/>
            <person name="Jaillon O."/>
            <person name="Du Pasquier L."/>
            <person name="Boudinot P."/>
            <person name="Liberles D.A."/>
            <person name="Volff J.N."/>
            <person name="Philippe H."/>
            <person name="Lenhard B."/>
            <person name="Roest Crollius H."/>
            <person name="Wincker P."/>
            <person name="Chourrout D."/>
        </authorList>
    </citation>
    <scope>NUCLEOTIDE SEQUENCE [LARGE SCALE GENOMIC DNA]</scope>
</reference>
<accession>E4Z3K9</accession>
<proteinExistence type="predicted"/>
<dbReference type="AlphaFoldDB" id="E4Z3K9"/>
<gene>
    <name evidence="1" type="ORF">GSOID_T00025966001</name>
</gene>